<dbReference type="EMBL" id="JABWGO010000003">
    <property type="protein sequence ID" value="NUW42123.1"/>
    <property type="molecule type" value="Genomic_DNA"/>
</dbReference>
<reference evidence="1 2" key="1">
    <citation type="submission" date="2020-06" db="EMBL/GenBank/DDBJ databases">
        <authorList>
            <person name="Chanama M."/>
        </authorList>
    </citation>
    <scope>NUCLEOTIDE SEQUENCE [LARGE SCALE GENOMIC DNA]</scope>
    <source>
        <strain evidence="1 2">TBRC6557</strain>
    </source>
</reference>
<comment type="caution">
    <text evidence="1">The sequence shown here is derived from an EMBL/GenBank/DDBJ whole genome shotgun (WGS) entry which is preliminary data.</text>
</comment>
<dbReference type="Pfam" id="PF14119">
    <property type="entry name" value="DUF4288"/>
    <property type="match status" value="1"/>
</dbReference>
<gene>
    <name evidence="1" type="ORF">HT134_18520</name>
</gene>
<dbReference type="RefSeq" id="WP_175601611.1">
    <property type="nucleotide sequence ID" value="NZ_JABWGO010000003.1"/>
</dbReference>
<organism evidence="1 2">
    <name type="scientific">Nonomuraea rhodomycinica</name>
    <dbReference type="NCBI Taxonomy" id="1712872"/>
    <lineage>
        <taxon>Bacteria</taxon>
        <taxon>Bacillati</taxon>
        <taxon>Actinomycetota</taxon>
        <taxon>Actinomycetes</taxon>
        <taxon>Streptosporangiales</taxon>
        <taxon>Streptosporangiaceae</taxon>
        <taxon>Nonomuraea</taxon>
    </lineage>
</organism>
<evidence type="ECO:0000313" key="1">
    <source>
        <dbReference type="EMBL" id="NUW42123.1"/>
    </source>
</evidence>
<dbReference type="Proteomes" id="UP000546126">
    <property type="component" value="Unassembled WGS sequence"/>
</dbReference>
<sequence>MLFADGGSVTATDFLYGVVLVYATTVEGGYATPSFSEDITVVRAASEEAARRMAEALGREAEVEYGNAFGERVAWRFLGVAALQLLQVDDLEVGATLLSQSFDSLERYRDLFEIGELPEG</sequence>
<evidence type="ECO:0000313" key="2">
    <source>
        <dbReference type="Proteomes" id="UP000546126"/>
    </source>
</evidence>
<name>A0A7Y6MBA8_9ACTN</name>
<keyword evidence="2" id="KW-1185">Reference proteome</keyword>
<proteinExistence type="predicted"/>
<protein>
    <submittedName>
        <fullName evidence="1">DUF4288 domain-containing protein</fullName>
    </submittedName>
</protein>
<dbReference type="AlphaFoldDB" id="A0A7Y6MBA8"/>
<dbReference type="InterPro" id="IPR025630">
    <property type="entry name" value="DUF4288"/>
</dbReference>
<accession>A0A7Y6MBA8</accession>